<dbReference type="Gene3D" id="2.10.25.10">
    <property type="entry name" value="Laminin"/>
    <property type="match status" value="3"/>
</dbReference>
<dbReference type="Pfam" id="PF08742">
    <property type="entry name" value="C8"/>
    <property type="match status" value="3"/>
</dbReference>
<evidence type="ECO:0000259" key="13">
    <source>
        <dbReference type="PROSITE" id="PS51233"/>
    </source>
</evidence>
<dbReference type="CDD" id="cd19941">
    <property type="entry name" value="TIL"/>
    <property type="match status" value="3"/>
</dbReference>
<feature type="chain" id="PRO_5027990909" evidence="10">
    <location>
        <begin position="27"/>
        <end position="3802"/>
    </location>
</feature>
<feature type="region of interest" description="Disordered" evidence="9">
    <location>
        <begin position="2115"/>
        <end position="2156"/>
    </location>
</feature>
<feature type="compositionally biased region" description="Low complexity" evidence="9">
    <location>
        <begin position="2804"/>
        <end position="2830"/>
    </location>
</feature>
<dbReference type="CTD" id="727897"/>
<dbReference type="SMART" id="SM00041">
    <property type="entry name" value="CT"/>
    <property type="match status" value="1"/>
</dbReference>
<keyword evidence="6 8" id="KW-1015">Disulfide bond</keyword>
<dbReference type="PROSITE" id="PS01185">
    <property type="entry name" value="CTCK_1"/>
    <property type="match status" value="1"/>
</dbReference>
<feature type="compositionally biased region" description="Polar residues" evidence="9">
    <location>
        <begin position="2735"/>
        <end position="2754"/>
    </location>
</feature>
<feature type="compositionally biased region" description="Low complexity" evidence="9">
    <location>
        <begin position="2755"/>
        <end position="2781"/>
    </location>
</feature>
<feature type="compositionally biased region" description="Low complexity" evidence="9">
    <location>
        <begin position="3206"/>
        <end position="3221"/>
    </location>
</feature>
<dbReference type="RefSeq" id="XP_020826505.1">
    <property type="nucleotide sequence ID" value="XM_020970846.1"/>
</dbReference>
<keyword evidence="14" id="KW-1185">Reference proteome</keyword>
<evidence type="ECO:0000259" key="11">
    <source>
        <dbReference type="PROSITE" id="PS01225"/>
    </source>
</evidence>
<feature type="region of interest" description="Disordered" evidence="9">
    <location>
        <begin position="1999"/>
        <end position="2091"/>
    </location>
</feature>
<dbReference type="InterPro" id="IPR058753">
    <property type="entry name" value="TIL_OTOGL_Mucin"/>
</dbReference>
<feature type="compositionally biased region" description="Low complexity" evidence="9">
    <location>
        <begin position="2026"/>
        <end position="2037"/>
    </location>
</feature>
<feature type="compositionally biased region" description="Polar residues" evidence="9">
    <location>
        <begin position="1713"/>
        <end position="1733"/>
    </location>
</feature>
<dbReference type="InterPro" id="IPR036084">
    <property type="entry name" value="Ser_inhib-like_sf"/>
</dbReference>
<feature type="domain" description="VWFC" evidence="12">
    <location>
        <begin position="3459"/>
        <end position="3530"/>
    </location>
</feature>
<dbReference type="FunFam" id="2.10.25.10:FF:000674">
    <property type="entry name" value="Mucin-2"/>
    <property type="match status" value="1"/>
</dbReference>
<feature type="compositionally biased region" description="Polar residues" evidence="9">
    <location>
        <begin position="1869"/>
        <end position="1888"/>
    </location>
</feature>
<dbReference type="InterPro" id="IPR050780">
    <property type="entry name" value="Mucin_vWF_Thrombospondin_sf"/>
</dbReference>
<keyword evidence="4" id="KW-0677">Repeat</keyword>
<feature type="domain" description="VWFD" evidence="13">
    <location>
        <begin position="434"/>
        <end position="609"/>
    </location>
</feature>
<feature type="disulfide bond" evidence="8">
    <location>
        <begin position="3732"/>
        <end position="3786"/>
    </location>
</feature>
<feature type="region of interest" description="Disordered" evidence="9">
    <location>
        <begin position="1829"/>
        <end position="1922"/>
    </location>
</feature>
<accession>A0A6P5IWK2</accession>
<feature type="compositionally biased region" description="Polar residues" evidence="9">
    <location>
        <begin position="3184"/>
        <end position="3194"/>
    </location>
</feature>
<evidence type="ECO:0000256" key="7">
    <source>
        <dbReference type="ARBA" id="ARBA00023180"/>
    </source>
</evidence>
<evidence type="ECO:0000256" key="2">
    <source>
        <dbReference type="ARBA" id="ARBA00022525"/>
    </source>
</evidence>
<dbReference type="PANTHER" id="PTHR11339">
    <property type="entry name" value="EXTRACELLULAR MATRIX GLYCOPROTEIN RELATED"/>
    <property type="match status" value="1"/>
</dbReference>
<feature type="compositionally biased region" description="Polar residues" evidence="9">
    <location>
        <begin position="3136"/>
        <end position="3159"/>
    </location>
</feature>
<feature type="domain" description="CTCK" evidence="11">
    <location>
        <begin position="3700"/>
        <end position="3793"/>
    </location>
</feature>
<feature type="domain" description="VWFD" evidence="13">
    <location>
        <begin position="902"/>
        <end position="1073"/>
    </location>
</feature>
<keyword evidence="3 10" id="KW-0732">Signal</keyword>
<feature type="region of interest" description="Disordered" evidence="9">
    <location>
        <begin position="2422"/>
        <end position="2463"/>
    </location>
</feature>
<feature type="compositionally biased region" description="Low complexity" evidence="9">
    <location>
        <begin position="2435"/>
        <end position="2463"/>
    </location>
</feature>
<keyword evidence="5" id="KW-0186">Copper</keyword>
<dbReference type="SUPFAM" id="SSF57603">
    <property type="entry name" value="FnI-like domain"/>
    <property type="match status" value="1"/>
</dbReference>
<dbReference type="InParanoid" id="A0A6P5IWK2"/>
<evidence type="ECO:0000313" key="14">
    <source>
        <dbReference type="Proteomes" id="UP000515140"/>
    </source>
</evidence>
<evidence type="ECO:0000313" key="15">
    <source>
        <dbReference type="RefSeq" id="XP_020826505.1"/>
    </source>
</evidence>
<evidence type="ECO:0000256" key="3">
    <source>
        <dbReference type="ARBA" id="ARBA00022729"/>
    </source>
</evidence>
<dbReference type="InterPro" id="IPR002919">
    <property type="entry name" value="TIL_dom"/>
</dbReference>
<feature type="region of interest" description="Disordered" evidence="9">
    <location>
        <begin position="3115"/>
        <end position="3221"/>
    </location>
</feature>
<feature type="region of interest" description="Disordered" evidence="9">
    <location>
        <begin position="2311"/>
        <end position="2333"/>
    </location>
</feature>
<keyword evidence="2" id="KW-0964">Secreted</keyword>
<dbReference type="InterPro" id="IPR014853">
    <property type="entry name" value="VWF/SSPO/ZAN-like_Cys-rich_dom"/>
</dbReference>
<feature type="region of interest" description="Disordered" evidence="9">
    <location>
        <begin position="2713"/>
        <end position="2830"/>
    </location>
</feature>
<feature type="compositionally biased region" description="Low complexity" evidence="9">
    <location>
        <begin position="1889"/>
        <end position="1922"/>
    </location>
</feature>
<feature type="compositionally biased region" description="Polar residues" evidence="9">
    <location>
        <begin position="2038"/>
        <end position="2057"/>
    </location>
</feature>
<dbReference type="KEGG" id="pcw:110197169"/>
<sequence length="3802" mass="410059">MGTGRGLLDLLQTLVIVVCITHQAETQEAGAIYGDLPEYSQPDYDYFKTLPEPRPTSRMTFISTGTITPYASALNPSHSGQVCSTWGSFHYKTFDGDIFQFPGLCNYVFASHCQAAYEDFNIQIRHSLVGETPTISRILIKTEGVVLELSPGSVLINGQREQLPYSRSGFTVEASSTYVQVSVRMVLTFMWNGNDSALLELDTKYANQTCGLCGDFNGLSTFNEFYSNNVWLTSWQFGNLQKLDGPTEQCWDPMSSPASNCKDEESSCLRVLTGLAFSSCNQLVDPKPYIEACVQDLCGCKEANRSSCMCATFSEYSRQCAHAGGQPLNWRSQDLCYKACPSNMQYHECGSPCADTCSNPERSQLCEEHCTDGCFCPPGTVLDDVQGWSCVTQDQCHCTHNGQTYKPGASFSTRCSSCTCLSGLWQCEELPCPGTCSVEGGSHITTFDQKHYNIHGDCSYVLSKKCEDTTFAILGELRRCGMTDNENCLQSVTLNLNGGETVIRIQPNGGVLVNSIYTQLPISAANIAIFQPSTYFILVHATFGLLLQIQLVPFMQLSLRLDPSFRSQMCGLCGNFNQNQADDFTALSGVVEGTGAAFANTWKTQADCTNIKNSFENPCSLSVENENYAQHWCSLLTDPGATFSQCHVFVNPEPYYKNCMFDTCNCEKSEDCLCAALSSYVQACAAQGVLLSGWRAGVCTKYMDSCPSSLNYSYVVESCQPTCRSLSETDATCSIRFSPVDGCVCPHGTHLNDAGQCVPATQCPCYYKGTIVALGETVQENGAVCSCTSGKLSCFGGMDSNPVCMAPMIYLDCSNASAGALGAQCQKSCDTLDMACYNTQCVSGCICPSSLVKDGNICVKEEDCPCVHNEATYKSGEAIQVDCNKCTCKNRRWECTQAPCLGTCAVYGDGHFITFDSERYSFEGNCEYTLAQDYCGGNTTINGTFRVITENIPCGTTGVTCSKAIKVFLKGTELIFNEGIVKMVKRGPGKEVPYKIHSRGNYMVLETQVGMVLMWDRKTSIFIKLHQHYKGKVCGLCGNYDGNSMNDFTTRSLSVVGDVQEFGTSWKMSPSCPDAGPTRDPCTANPYRKAWAQKQCSIINSAIFATCRSQVDSTKYYEACVSDACACDSGGDCECFCTAVAAYAQACNDVGVCVSWRRPDICPMFCDFYNPHGECDWHYQPCGAPCLKTCRNPSGKCLVNLPGLEGCYPNCPAKKPFFSESQMKCVEQCGCYDEDGHYYEVGDKVVSQANCQSCNCTISGIQCTPDQNECTCTYEGHKYHRHEVIYNTTDGLGACLIAICGDNGEIKRISKECPMMPSTMAPFTFTTSRTPESTAGPATTISATSTVCVREACEWSDWYDISTPSAGLDSGDFETFEDLRLNGYQLCSTARDVECRAQAFPGISLGEVGQKVECSLSHGLLCYNAEQNPPLCHNYEIRVLCCSYVPCGRSTAVKTSTPITRSITTAKASTMLPQTLSTLTSQMSSIPTRISTPNVTCQPRCQWTQWFDTDYPKSEKIGGDIETYDKIRKTEKDFCQEPQGIECEAENYPDMTIEEVGQVVQCDVRFGLICRNEEQKGLFKMCNNYKIRVLCCDDSHCHGRTSVIPPATMLPFTTSLGTGTTGQTSLTSTRLVTESSRAATATQESTPSTLLSTHSSPRTTAKVTTTSLSTSPSVPHPHTAAILSTARTSAVSISTPLPTETKTVEVTRAATASPRQTTVKTSSPPIHSSTEAIQTTQRPPQTPKTPSLLTTRLVTESSPAATATQESTPSTLLSTHSSPRTTAKVTTTSLSTSPSVPHPHTAAILSTARTSAVSISTPLPTETKTVEVTRAATASPRQTTVKTSSPPIHSSTEAIQTTQRPPQTPKTPSLLTTRLVTESSPAATATQESTPSTLLSTHSSPRTTAKVTTTSLSTSPSVPHPHTAAILSTARTSAVSISTPLPTATKTVEVTRAATASPRQTTVKTIPHPHTAAILSTARTSAVSISTPLPTATKTVEVTRAATASPRQTTVKTSSPPIHSSTEAIQTTQRPQTPKTPSLLTTRLVTESSRAATATQESTPSTLLSTHSSPRTTAKVTTTSLSTSPSVPHPHTAAILSTARTSAVSISTPLPTETKTVEVTRAATASPRQTTVKTSSPPIHSSTEATQKTKSQSPNPAISAATTQLITPLGSQTTTLGPPGPTSTISTISHVTTLVSTPCQPKCEWTEWFDMDFPVSGISGGDIETYDNIRKAGGTICQQPQKLECRAENYPEVSIDQIGQILQCSLKFGLICRNEDQKGTFNMCFNYNIRVLCCDDYTHCPSTVAGMTSQTGSPFQSTSKATKPTQTASTPQSTIPDFIMSTSTLATATKEAISTPQSVSVTVKNITHTSSGSLGITWKFTSSKPLTAPQTLLATSGQSTTVGTFPLESTTARPNTLQTSGATKVTKVPKTAPRSLSTSSSFGTTSTSQTTAFSPITSGTTTATSATECQPRCVWTDWFDQSYPIPGKDGGDFETYDNIQAAGETICEKPREIQCRAENYMDTPIDQVGQVVECNVDIGLVCRNQDQAGRFKVCFNYHIRVLCCDYTHCSTTTRPTSTPYTGALSTVETHPGSTPMLSTLITTSSITPTGSRTPNTQCAPQCHWTEWFDTDKPRAGRYGGDIETYYSIMDAGGKICLEPRAIECQSSLYPDLPLDQLKQVLWCHVDSLWDSSISNSTASTAFWTASSTSVTTMSASSRSLSTSPQTSGLKMRGTKATQGKTEKVTSSVPLTSLQSTPAITSPAGPSAPATTATSSLESTTARPNTLPTSGATKVTKVPKTAPRSLSTSSSFGTTSTSQTTAFSPITSGTTTATSATECQPRCVWTDWFDQSYPIPGKDGGDFETYDNIQAAGETICEKPREIQCRAENYMDTPIDQVGQVVECNVDIGLVCRNQDQAGRFKVCFNYHIRVLCCDYTHCSTTTRPTSTPYTGALSTVETHPGSTPMLSTLITTSSITPTGSRTPNTQCAPQCHWTEWFDTDKPRAGRYGGDIETYYSIMDAGGKICLEPRAIECQSSLYPDLPLDQLKQVLWCHVDFGLICRNSHQKAPETMCLNYQIRVLCCDDYSPCGTAPSPTSTASMESAFWTASSTSVTTMSASSRSLSTSPQTSGLKTRGTKATQGKTEKVTSSVPLTSLQSTLAITSPAGPSAPATTATSSLESTTARPNTLPTSGATKVTKVPKTAPRSLSTSSSFGTTSTSQTTAFSPITSGTTTATSATECQPRCVWTDWFDQSYPIPGKDGGDFETYDNIQAAGETICEKPREVQCRAENYMDVPIDQVGQVVECNVDIGLVCRNQDQAGPIKYCLNYHIRVLCCDDYSPCVAPTSSSSASVPSHSRTPPVSSPTLQTSTIFTFSTSVSIPPVSQTSPVPSTLTTPCFCFVAGDLFSPGDVIYNKTDKAGCSFFAICNQQCEIKRFHGPCPTPTSSVPSSTVPQTTPPPGCYDVFPPRQPGEQWTSNCQDCICDNSSLTAQCRPVQCLEPTAPPKCQKEGFVIVYKPQAEDSCCKEPHCVCNKSSCPQDRPSCKPQEEPFSILPTDSCCPVFGCKERMCEQNGTTYGIGSTVPSDQPCHTCTCRVEVNPETNSTVWCEAKHCSISCAPDQEYKVLPGQCCGQCVPTTCLTPDGKRIKFNETWVNTTADNCTEYHCDKVTGQTILSQRPTECPDMPSCKGVLRRAGCCYECQEVEEDCQVQSNETLLQYEGCVSETAVNVTFCAGSCNSMSMYSLGANEIQRKCTCCQETQVHQEEVKMKCPDGREVQRVYTQVDACSCVSACLSSRSDVIPH</sequence>
<feature type="region of interest" description="Disordered" evidence="9">
    <location>
        <begin position="1707"/>
        <end position="1799"/>
    </location>
</feature>
<comment type="caution">
    <text evidence="8">Lacks conserved residue(s) required for the propagation of feature annotation.</text>
</comment>
<proteinExistence type="predicted"/>
<name>A0A6P5IWK2_PHACI</name>
<dbReference type="Proteomes" id="UP000515140">
    <property type="component" value="Unplaced"/>
</dbReference>
<feature type="compositionally biased region" description="Low complexity" evidence="9">
    <location>
        <begin position="3160"/>
        <end position="3183"/>
    </location>
</feature>
<feature type="region of interest" description="Disordered" evidence="9">
    <location>
        <begin position="3345"/>
        <end position="3365"/>
    </location>
</feature>
<dbReference type="Pfam" id="PF25962">
    <property type="entry name" value="TIL_OTOGL_Mucin"/>
    <property type="match status" value="1"/>
</dbReference>
<feature type="compositionally biased region" description="Low complexity" evidence="9">
    <location>
        <begin position="3115"/>
        <end position="3129"/>
    </location>
</feature>
<dbReference type="GeneID" id="110197169"/>
<evidence type="ECO:0000256" key="10">
    <source>
        <dbReference type="SAM" id="SignalP"/>
    </source>
</evidence>
<dbReference type="GO" id="GO:0031012">
    <property type="term" value="C:extracellular matrix"/>
    <property type="evidence" value="ECO:0007669"/>
    <property type="project" value="TreeGrafter"/>
</dbReference>
<dbReference type="PROSITE" id="PS50184">
    <property type="entry name" value="VWFC_2"/>
    <property type="match status" value="2"/>
</dbReference>
<dbReference type="FunFam" id="2.10.25.10:FF:000153">
    <property type="entry name" value="MUC5B isoform 1"/>
    <property type="match status" value="1"/>
</dbReference>
<feature type="compositionally biased region" description="Polar residues" evidence="9">
    <location>
        <begin position="1747"/>
        <end position="1766"/>
    </location>
</feature>
<feature type="domain" description="VWFC" evidence="12">
    <location>
        <begin position="3567"/>
        <end position="3634"/>
    </location>
</feature>
<feature type="compositionally biased region" description="Low complexity" evidence="9">
    <location>
        <begin position="2713"/>
        <end position="2727"/>
    </location>
</feature>
<reference evidence="15" key="1">
    <citation type="submission" date="2025-08" db="UniProtKB">
        <authorList>
            <consortium name="RefSeq"/>
        </authorList>
    </citation>
    <scope>IDENTIFICATION</scope>
    <source>
        <tissue evidence="15">Spleen</tissue>
    </source>
</reference>
<dbReference type="InterPro" id="IPR001846">
    <property type="entry name" value="VWF_type-D"/>
</dbReference>
<dbReference type="PROSITE" id="PS01208">
    <property type="entry name" value="VWFC_1"/>
    <property type="match status" value="2"/>
</dbReference>
<dbReference type="SMART" id="SM00214">
    <property type="entry name" value="VWC"/>
    <property type="match status" value="5"/>
</dbReference>
<evidence type="ECO:0000256" key="8">
    <source>
        <dbReference type="PROSITE-ProRule" id="PRU00039"/>
    </source>
</evidence>
<keyword evidence="7" id="KW-0325">Glycoprotein</keyword>
<comment type="subcellular location">
    <subcellularLocation>
        <location evidence="1">Secreted</location>
    </subcellularLocation>
</comment>
<feature type="signal peptide" evidence="10">
    <location>
        <begin position="1"/>
        <end position="26"/>
    </location>
</feature>
<feature type="compositionally biased region" description="Low complexity" evidence="9">
    <location>
        <begin position="1767"/>
        <end position="1799"/>
    </location>
</feature>
<feature type="compositionally biased region" description="Polar residues" evidence="9">
    <location>
        <begin position="1835"/>
        <end position="1855"/>
    </location>
</feature>
<dbReference type="Pfam" id="PF00094">
    <property type="entry name" value="VWD"/>
    <property type="match status" value="3"/>
</dbReference>
<organism evidence="14 15">
    <name type="scientific">Phascolarctos cinereus</name>
    <name type="common">Koala</name>
    <dbReference type="NCBI Taxonomy" id="38626"/>
    <lineage>
        <taxon>Eukaryota</taxon>
        <taxon>Metazoa</taxon>
        <taxon>Chordata</taxon>
        <taxon>Craniata</taxon>
        <taxon>Vertebrata</taxon>
        <taxon>Euteleostomi</taxon>
        <taxon>Mammalia</taxon>
        <taxon>Metatheria</taxon>
        <taxon>Diprotodontia</taxon>
        <taxon>Phascolarctidae</taxon>
        <taxon>Phascolarctos</taxon>
    </lineage>
</organism>
<feature type="domain" description="VWFD" evidence="13">
    <location>
        <begin position="81"/>
        <end position="251"/>
    </location>
</feature>
<evidence type="ECO:0000259" key="12">
    <source>
        <dbReference type="PROSITE" id="PS50184"/>
    </source>
</evidence>
<feature type="compositionally biased region" description="Low complexity" evidence="9">
    <location>
        <begin position="2058"/>
        <end position="2091"/>
    </location>
</feature>
<protein>
    <submittedName>
        <fullName evidence="15">Mucin-5B</fullName>
    </submittedName>
</protein>
<dbReference type="SUPFAM" id="SSF57567">
    <property type="entry name" value="Serine protease inhibitors"/>
    <property type="match status" value="3"/>
</dbReference>
<dbReference type="InterPro" id="IPR006207">
    <property type="entry name" value="Cys_knot_C"/>
</dbReference>
<dbReference type="InterPro" id="IPR025155">
    <property type="entry name" value="WxxW_domain"/>
</dbReference>
<evidence type="ECO:0000256" key="1">
    <source>
        <dbReference type="ARBA" id="ARBA00004613"/>
    </source>
</evidence>
<dbReference type="InterPro" id="IPR001007">
    <property type="entry name" value="VWF_dom"/>
</dbReference>
<dbReference type="PANTHER" id="PTHR11339:SF408">
    <property type="entry name" value="MUCIN-5B"/>
    <property type="match status" value="1"/>
</dbReference>
<evidence type="ECO:0000256" key="4">
    <source>
        <dbReference type="ARBA" id="ARBA00022737"/>
    </source>
</evidence>
<feature type="compositionally biased region" description="Low complexity" evidence="9">
    <location>
        <begin position="3345"/>
        <end position="3359"/>
    </location>
</feature>
<dbReference type="Pfam" id="PF01826">
    <property type="entry name" value="TIL"/>
    <property type="match status" value="2"/>
</dbReference>
<feature type="disulfide bond" evidence="8">
    <location>
        <begin position="3721"/>
        <end position="3770"/>
    </location>
</feature>
<evidence type="ECO:0000256" key="6">
    <source>
        <dbReference type="ARBA" id="ARBA00023157"/>
    </source>
</evidence>
<dbReference type="Gene3D" id="2.10.70.10">
    <property type="entry name" value="Complement Module, domain 1"/>
    <property type="match status" value="1"/>
</dbReference>
<feature type="compositionally biased region" description="Polar residues" evidence="9">
    <location>
        <begin position="2782"/>
        <end position="2792"/>
    </location>
</feature>
<feature type="compositionally biased region" description="Polar residues" evidence="9">
    <location>
        <begin position="2126"/>
        <end position="2156"/>
    </location>
</feature>
<dbReference type="PROSITE" id="PS51233">
    <property type="entry name" value="VWFD"/>
    <property type="match status" value="3"/>
</dbReference>
<dbReference type="SMART" id="SM00215">
    <property type="entry name" value="VWC_out"/>
    <property type="match status" value="2"/>
</dbReference>
<evidence type="ECO:0000256" key="9">
    <source>
        <dbReference type="SAM" id="MobiDB-lite"/>
    </source>
</evidence>
<feature type="compositionally biased region" description="Polar residues" evidence="9">
    <location>
        <begin position="2005"/>
        <end position="2025"/>
    </location>
</feature>
<evidence type="ECO:0000256" key="5">
    <source>
        <dbReference type="ARBA" id="ARBA00023008"/>
    </source>
</evidence>
<gene>
    <name evidence="15" type="primary">MUC5B</name>
</gene>
<feature type="region of interest" description="Disordered" evidence="9">
    <location>
        <begin position="1636"/>
        <end position="1677"/>
    </location>
</feature>
<feature type="disulfide bond" evidence="8">
    <location>
        <begin position="3736"/>
        <end position="3788"/>
    </location>
</feature>
<feature type="compositionally biased region" description="Low complexity" evidence="9">
    <location>
        <begin position="1645"/>
        <end position="1677"/>
    </location>
</feature>
<dbReference type="SMART" id="SM00832">
    <property type="entry name" value="C8"/>
    <property type="match status" value="3"/>
</dbReference>
<dbReference type="GO" id="GO:0005615">
    <property type="term" value="C:extracellular space"/>
    <property type="evidence" value="ECO:0007669"/>
    <property type="project" value="TreeGrafter"/>
</dbReference>
<dbReference type="PROSITE" id="PS01225">
    <property type="entry name" value="CTCK_2"/>
    <property type="match status" value="1"/>
</dbReference>
<dbReference type="Pfam" id="PF13330">
    <property type="entry name" value="Mucin2_WxxW"/>
    <property type="match status" value="8"/>
</dbReference>
<dbReference type="SMART" id="SM00216">
    <property type="entry name" value="VWD"/>
    <property type="match status" value="3"/>
</dbReference>